<proteinExistence type="predicted"/>
<reference evidence="1 2" key="1">
    <citation type="submission" date="2018-08" db="EMBL/GenBank/DDBJ databases">
        <title>Pallidiluteibacterium maritimus gen. nov., sp. nov., isolated from coastal sediment.</title>
        <authorList>
            <person name="Zhou L.Y."/>
        </authorList>
    </citation>
    <scope>NUCLEOTIDE SEQUENCE [LARGE SCALE GENOMIC DNA]</scope>
    <source>
        <strain evidence="1 2">XSD2</strain>
    </source>
</reference>
<organism evidence="1 2">
    <name type="scientific">Maribellus luteus</name>
    <dbReference type="NCBI Taxonomy" id="2305463"/>
    <lineage>
        <taxon>Bacteria</taxon>
        <taxon>Pseudomonadati</taxon>
        <taxon>Bacteroidota</taxon>
        <taxon>Bacteroidia</taxon>
        <taxon>Marinilabiliales</taxon>
        <taxon>Prolixibacteraceae</taxon>
        <taxon>Maribellus</taxon>
    </lineage>
</organism>
<gene>
    <name evidence="1" type="ORF">D1614_09210</name>
</gene>
<keyword evidence="2" id="KW-1185">Reference proteome</keyword>
<comment type="caution">
    <text evidence="1">The sequence shown here is derived from an EMBL/GenBank/DDBJ whole genome shotgun (WGS) entry which is preliminary data.</text>
</comment>
<evidence type="ECO:0000313" key="1">
    <source>
        <dbReference type="EMBL" id="RIJ48701.1"/>
    </source>
</evidence>
<dbReference type="EMBL" id="QWGR01000004">
    <property type="protein sequence ID" value="RIJ48701.1"/>
    <property type="molecule type" value="Genomic_DNA"/>
</dbReference>
<dbReference type="RefSeq" id="WP_119437621.1">
    <property type="nucleotide sequence ID" value="NZ_QWGR01000004.1"/>
</dbReference>
<sequence>MNKLIQQLNYLVQQQQLELKKSNRFSDNRIAATEIVRCLDHSSVSSFLKQINKVSTEEDIERERLFGTGFYEALKLFLDSSIKESGFPLFAANQQTINWINQVLINSGYLGYTKRLIKLTEQGLFKVSKLGNEYLFINQTENPGREALGVEDFLWWQGHVKSQESDKHRMLELEPIIEKQLFEEVEVWKDYFIKYGCTQELDEFYELSGKDYRIRYHSNDAFPIDSKFGDLNFGEIISIMEALIGYSIKHKDHCLALLKKTNYKINPWNIHTLPYRLDDLANSVSIHKKLNFNSVYNFLENITLNDENIEILGRDAGVSTPPTIRISKELVLRSAAGTLINPFSYLVRALKLNYERDYSIAVNKREDVYKKELYQLFPAVNIFKTSSNINLKQAGKLVTDIDAMLFDKETRTLILVQLKWYDDFGPSMQARNSMAHNFMTQAVKWIEKVSEWIENNDPKVLLNRLDKNPKIENQEISNIHLWILGRNFSHFSDKEEDKRAVWCSWYRLFRVIHENPHLNNNLNLLSDFLRKNSLQHQSLPNTGKQTFQLGRYKISSLILE</sequence>
<name>A0A399T3D7_9BACT</name>
<dbReference type="AlphaFoldDB" id="A0A399T3D7"/>
<dbReference type="OrthoDB" id="7596486at2"/>
<accession>A0A399T3D7</accession>
<dbReference type="Proteomes" id="UP000265926">
    <property type="component" value="Unassembled WGS sequence"/>
</dbReference>
<protein>
    <submittedName>
        <fullName evidence="1">Uncharacterized protein</fullName>
    </submittedName>
</protein>
<evidence type="ECO:0000313" key="2">
    <source>
        <dbReference type="Proteomes" id="UP000265926"/>
    </source>
</evidence>